<evidence type="ECO:0000259" key="6">
    <source>
        <dbReference type="Pfam" id="PF18052"/>
    </source>
</evidence>
<dbReference type="Gene3D" id="1.20.5.4130">
    <property type="match status" value="1"/>
</dbReference>
<evidence type="ECO:0000256" key="5">
    <source>
        <dbReference type="ARBA" id="ARBA00022821"/>
    </source>
</evidence>
<comment type="caution">
    <text evidence="7">The sequence shown here is derived from an EMBL/GenBank/DDBJ whole genome shotgun (WGS) entry which is preliminary data.</text>
</comment>
<evidence type="ECO:0000313" key="8">
    <source>
        <dbReference type="Proteomes" id="UP001231189"/>
    </source>
</evidence>
<organism evidence="7 8">
    <name type="scientific">Lolium multiflorum</name>
    <name type="common">Italian ryegrass</name>
    <name type="synonym">Lolium perenne subsp. multiflorum</name>
    <dbReference type="NCBI Taxonomy" id="4521"/>
    <lineage>
        <taxon>Eukaryota</taxon>
        <taxon>Viridiplantae</taxon>
        <taxon>Streptophyta</taxon>
        <taxon>Embryophyta</taxon>
        <taxon>Tracheophyta</taxon>
        <taxon>Spermatophyta</taxon>
        <taxon>Magnoliopsida</taxon>
        <taxon>Liliopsida</taxon>
        <taxon>Poales</taxon>
        <taxon>Poaceae</taxon>
        <taxon>BOP clade</taxon>
        <taxon>Pooideae</taxon>
        <taxon>Poodae</taxon>
        <taxon>Poeae</taxon>
        <taxon>Poeae Chloroplast Group 2 (Poeae type)</taxon>
        <taxon>Loliodinae</taxon>
        <taxon>Loliinae</taxon>
        <taxon>Lolium</taxon>
    </lineage>
</organism>
<comment type="similarity">
    <text evidence="1">Belongs to the disease resistance NB-LRR family.</text>
</comment>
<gene>
    <name evidence="7" type="ORF">QYE76_019189</name>
</gene>
<dbReference type="EMBL" id="JAUUTY010000006">
    <property type="protein sequence ID" value="KAK1613672.1"/>
    <property type="molecule type" value="Genomic_DNA"/>
</dbReference>
<protein>
    <recommendedName>
        <fullName evidence="6">Disease resistance N-terminal domain-containing protein</fullName>
    </recommendedName>
</protein>
<reference evidence="7" key="1">
    <citation type="submission" date="2023-07" db="EMBL/GenBank/DDBJ databases">
        <title>A chromosome-level genome assembly of Lolium multiflorum.</title>
        <authorList>
            <person name="Chen Y."/>
            <person name="Copetti D."/>
            <person name="Kolliker R."/>
            <person name="Studer B."/>
        </authorList>
    </citation>
    <scope>NUCLEOTIDE SEQUENCE</scope>
    <source>
        <strain evidence="7">02402/16</strain>
        <tissue evidence="7">Leaf</tissue>
    </source>
</reference>
<evidence type="ECO:0000256" key="1">
    <source>
        <dbReference type="ARBA" id="ARBA00008894"/>
    </source>
</evidence>
<evidence type="ECO:0000256" key="2">
    <source>
        <dbReference type="ARBA" id="ARBA00022614"/>
    </source>
</evidence>
<dbReference type="PANTHER" id="PTHR19338:SF50">
    <property type="entry name" value="RX N-TERMINAL DOMAIN-CONTAINING PROTEIN"/>
    <property type="match status" value="1"/>
</dbReference>
<proteinExistence type="inferred from homology"/>
<keyword evidence="3" id="KW-0677">Repeat</keyword>
<keyword evidence="8" id="KW-1185">Reference proteome</keyword>
<dbReference type="InterPro" id="IPR041118">
    <property type="entry name" value="Rx_N"/>
</dbReference>
<name>A0AAD8R3J5_LOLMU</name>
<dbReference type="AlphaFoldDB" id="A0AAD8R3J5"/>
<dbReference type="GO" id="GO:0006952">
    <property type="term" value="P:defense response"/>
    <property type="evidence" value="ECO:0007669"/>
    <property type="project" value="UniProtKB-KW"/>
</dbReference>
<keyword evidence="2" id="KW-0433">Leucine-rich repeat</keyword>
<feature type="domain" description="Disease resistance N-terminal" evidence="6">
    <location>
        <begin position="1"/>
        <end position="77"/>
    </location>
</feature>
<keyword evidence="4" id="KW-0547">Nucleotide-binding</keyword>
<dbReference type="GO" id="GO:0000166">
    <property type="term" value="F:nucleotide binding"/>
    <property type="evidence" value="ECO:0007669"/>
    <property type="project" value="UniProtKB-KW"/>
</dbReference>
<dbReference type="Proteomes" id="UP001231189">
    <property type="component" value="Unassembled WGS sequence"/>
</dbReference>
<keyword evidence="5" id="KW-0611">Plant defense</keyword>
<sequence length="82" mass="9344">MNSLLGKLATLTGKEFAKLTNLRKEVKLFSDELTGMKDALEGLSYLGELDPQTKIWRDIVREMSYDIEDIIDNFMQNNGDSN</sequence>
<dbReference type="PANTHER" id="PTHR19338">
    <property type="entry name" value="TRANSLOCASE OF INNER MITOCHONDRIAL MEMBRANE 13 HOMOLOG"/>
    <property type="match status" value="1"/>
</dbReference>
<dbReference type="Pfam" id="PF18052">
    <property type="entry name" value="Rx_N"/>
    <property type="match status" value="1"/>
</dbReference>
<accession>A0AAD8R3J5</accession>
<evidence type="ECO:0000256" key="4">
    <source>
        <dbReference type="ARBA" id="ARBA00022741"/>
    </source>
</evidence>
<evidence type="ECO:0000256" key="3">
    <source>
        <dbReference type="ARBA" id="ARBA00022737"/>
    </source>
</evidence>
<evidence type="ECO:0000313" key="7">
    <source>
        <dbReference type="EMBL" id="KAK1613672.1"/>
    </source>
</evidence>